<dbReference type="InterPro" id="IPR011545">
    <property type="entry name" value="DEAD/DEAH_box_helicase_dom"/>
</dbReference>
<dbReference type="GO" id="GO:0016887">
    <property type="term" value="F:ATP hydrolysis activity"/>
    <property type="evidence" value="ECO:0007669"/>
    <property type="project" value="RHEA"/>
</dbReference>
<dbReference type="PROSITE" id="PS00039">
    <property type="entry name" value="DEAD_ATP_HELICASE"/>
    <property type="match status" value="1"/>
</dbReference>
<dbReference type="GO" id="GO:0005524">
    <property type="term" value="F:ATP binding"/>
    <property type="evidence" value="ECO:0007669"/>
    <property type="project" value="UniProtKB-UniRule"/>
</dbReference>
<dbReference type="GO" id="GO:0034458">
    <property type="term" value="F:3'-5' RNA helicase activity"/>
    <property type="evidence" value="ECO:0007669"/>
    <property type="project" value="UniProtKB-UniRule"/>
</dbReference>
<evidence type="ECO:0000256" key="2">
    <source>
        <dbReference type="ARBA" id="ARBA00022801"/>
    </source>
</evidence>
<comment type="subcellular location">
    <subcellularLocation>
        <location evidence="5">Cytoplasm</location>
    </subcellularLocation>
</comment>
<dbReference type="RefSeq" id="WP_013488863.1">
    <property type="nucleotide sequence ID" value="NC_014829.1"/>
</dbReference>
<dbReference type="GO" id="GO:0000027">
    <property type="term" value="P:ribosomal large subunit assembly"/>
    <property type="evidence" value="ECO:0007669"/>
    <property type="project" value="UniProtKB-UniRule"/>
</dbReference>
<feature type="domain" description="Helicase C-terminal" evidence="8">
    <location>
        <begin position="232"/>
        <end position="377"/>
    </location>
</feature>
<dbReference type="InterPro" id="IPR014001">
    <property type="entry name" value="Helicase_ATP-bd"/>
</dbReference>
<evidence type="ECO:0000256" key="5">
    <source>
        <dbReference type="HAMAP-Rule" id="MF_00965"/>
    </source>
</evidence>
<dbReference type="SMART" id="SM00487">
    <property type="entry name" value="DEXDc"/>
    <property type="match status" value="1"/>
</dbReference>
<dbReference type="Gene3D" id="3.30.70.330">
    <property type="match status" value="1"/>
</dbReference>
<keyword evidence="5" id="KW-0694">RNA-binding</keyword>
<evidence type="ECO:0000313" key="11">
    <source>
        <dbReference type="Proteomes" id="UP000001401"/>
    </source>
</evidence>
<dbReference type="EMBL" id="CP002394">
    <property type="protein sequence ID" value="ADU30528.1"/>
    <property type="molecule type" value="Genomic_DNA"/>
</dbReference>
<dbReference type="PROSITE" id="PS51192">
    <property type="entry name" value="HELICASE_ATP_BIND_1"/>
    <property type="match status" value="1"/>
</dbReference>
<dbReference type="eggNOG" id="COG0513">
    <property type="taxonomic scope" value="Bacteria"/>
</dbReference>
<feature type="region of interest" description="Involved in 23S rRNA binding" evidence="5">
    <location>
        <begin position="407"/>
        <end position="482"/>
    </location>
</feature>
<dbReference type="Pfam" id="PF03880">
    <property type="entry name" value="DbpA"/>
    <property type="match status" value="1"/>
</dbReference>
<dbReference type="InterPro" id="IPR027417">
    <property type="entry name" value="P-loop_NTPase"/>
</dbReference>
<evidence type="ECO:0000256" key="3">
    <source>
        <dbReference type="ARBA" id="ARBA00022806"/>
    </source>
</evidence>
<keyword evidence="4 5" id="KW-0067">ATP-binding</keyword>
<dbReference type="InterPro" id="IPR014014">
    <property type="entry name" value="RNA_helicase_DEAD_Q_motif"/>
</dbReference>
<dbReference type="PANTHER" id="PTHR47963">
    <property type="entry name" value="DEAD-BOX ATP-DEPENDENT RNA HELICASE 47, MITOCHONDRIAL"/>
    <property type="match status" value="1"/>
</dbReference>
<dbReference type="Gene3D" id="3.40.50.300">
    <property type="entry name" value="P-loop containing nucleotide triphosphate hydrolases"/>
    <property type="match status" value="2"/>
</dbReference>
<dbReference type="GO" id="GO:0009409">
    <property type="term" value="P:response to cold"/>
    <property type="evidence" value="ECO:0007669"/>
    <property type="project" value="TreeGrafter"/>
</dbReference>
<keyword evidence="2 5" id="KW-0378">Hydrolase</keyword>
<dbReference type="STRING" id="649639.Bcell_2268"/>
<organism evidence="10 11">
    <name type="scientific">Evansella cellulosilytica (strain ATCC 21833 / DSM 2522 / FERM P-1141 / JCM 9156 / N-4)</name>
    <name type="common">Bacillus cellulosilyticus</name>
    <dbReference type="NCBI Taxonomy" id="649639"/>
    <lineage>
        <taxon>Bacteria</taxon>
        <taxon>Bacillati</taxon>
        <taxon>Bacillota</taxon>
        <taxon>Bacilli</taxon>
        <taxon>Bacillales</taxon>
        <taxon>Bacillaceae</taxon>
        <taxon>Evansella</taxon>
    </lineage>
</organism>
<comment type="function">
    <text evidence="5">DEAD-box RNA helicase involved in the assembly of the 50S ribosomal subunit. Has an RNA-dependent ATPase activity, which is specific for 23S rRNA, and a 3' to 5' RNA helicase activity that uses the energy of ATP hydrolysis to destabilize and unwind short rRNA duplexes.</text>
</comment>
<dbReference type="CDD" id="cd18787">
    <property type="entry name" value="SF2_C_DEAD"/>
    <property type="match status" value="1"/>
</dbReference>
<comment type="catalytic activity">
    <reaction evidence="5">
        <text>ATP + H2O = ADP + phosphate + H(+)</text>
        <dbReference type="Rhea" id="RHEA:13065"/>
        <dbReference type="ChEBI" id="CHEBI:15377"/>
        <dbReference type="ChEBI" id="CHEBI:15378"/>
        <dbReference type="ChEBI" id="CHEBI:30616"/>
        <dbReference type="ChEBI" id="CHEBI:43474"/>
        <dbReference type="ChEBI" id="CHEBI:456216"/>
        <dbReference type="EC" id="3.6.4.13"/>
    </reaction>
</comment>
<keyword evidence="1 5" id="KW-0547">Nucleotide-binding</keyword>
<dbReference type="AlphaFoldDB" id="E6TQL7"/>
<sequence length="482" mass="54776">MNKTQFTELGLSDVINKAIHALNYYELTDVQKEVLPLSLENKDLIVKSPTGSGKTAAFAIPICEQVTWDENSPQALVLTPTRELAAQVKEEFMNIGRLKRIKALAIYGKQPFDRQKLELKQKTHVVVGTPGRLLDHLQKGTLKMNKIKYLVIDEADEMFNRGFFDQVDSILKHLANYDKVTSIYSATISEAVEHISTRFMINPIKINIERKQINAHPISQSYVLVNKNAKFSAIQDVTIVENPDSCIVFCETQVNVDKLYKQLRDANYSCGKIHGGLPQKERFSVMNEFKEGKFRYLVTTNLAARGIDIESISLVINYDMPLDKEVYVHRTGRTGRAGNKGKAITFITPDERILFREIEDYIGYAIPPMNIPSEREVERLKPAFEDKMRNRPLTKRNKASQLNTNIMQLYFNGGKKKKLRAADFVGTITSIPTITSDDIGVITIQERETYVDILNNKGPIVLQEMKQRTIKGKTLKVHPAKK</sequence>
<name>E6TQL7_EVAC2</name>
<dbReference type="Proteomes" id="UP000001401">
    <property type="component" value="Chromosome"/>
</dbReference>
<dbReference type="InterPro" id="IPR000629">
    <property type="entry name" value="RNA-helicase_DEAD-box_CS"/>
</dbReference>
<dbReference type="OrthoDB" id="9805696at2"/>
<dbReference type="InterPro" id="IPR012677">
    <property type="entry name" value="Nucleotide-bd_a/b_plait_sf"/>
</dbReference>
<protein>
    <recommendedName>
        <fullName evidence="5">ATP-dependent RNA helicase DbpA</fullName>
        <ecNumber evidence="5">3.6.4.13</ecNumber>
    </recommendedName>
</protein>
<evidence type="ECO:0000256" key="4">
    <source>
        <dbReference type="ARBA" id="ARBA00022840"/>
    </source>
</evidence>
<dbReference type="InterPro" id="IPR050547">
    <property type="entry name" value="DEAD_box_RNA_helicases"/>
</dbReference>
<evidence type="ECO:0000256" key="6">
    <source>
        <dbReference type="PROSITE-ProRule" id="PRU00552"/>
    </source>
</evidence>
<evidence type="ECO:0000259" key="7">
    <source>
        <dbReference type="PROSITE" id="PS51192"/>
    </source>
</evidence>
<dbReference type="PROSITE" id="PS51194">
    <property type="entry name" value="HELICASE_CTER"/>
    <property type="match status" value="1"/>
</dbReference>
<dbReference type="Pfam" id="PF00270">
    <property type="entry name" value="DEAD"/>
    <property type="match status" value="1"/>
</dbReference>
<feature type="domain" description="DEAD-box RNA helicase Q" evidence="9">
    <location>
        <begin position="4"/>
        <end position="32"/>
    </location>
</feature>
<dbReference type="SMART" id="SM00490">
    <property type="entry name" value="HELICc"/>
    <property type="match status" value="1"/>
</dbReference>
<keyword evidence="3 5" id="KW-0347">Helicase</keyword>
<dbReference type="HAMAP" id="MF_00965">
    <property type="entry name" value="DEAD_helicase_DbpA"/>
    <property type="match status" value="1"/>
</dbReference>
<keyword evidence="5" id="KW-0963">Cytoplasm</keyword>
<evidence type="ECO:0000259" key="8">
    <source>
        <dbReference type="PROSITE" id="PS51194"/>
    </source>
</evidence>
<accession>E6TQL7</accession>
<dbReference type="GO" id="GO:0005840">
    <property type="term" value="C:ribosome"/>
    <property type="evidence" value="ECO:0007669"/>
    <property type="project" value="TreeGrafter"/>
</dbReference>
<dbReference type="GO" id="GO:0005829">
    <property type="term" value="C:cytosol"/>
    <property type="evidence" value="ECO:0007669"/>
    <property type="project" value="TreeGrafter"/>
</dbReference>
<dbReference type="Pfam" id="PF00271">
    <property type="entry name" value="Helicase_C"/>
    <property type="match status" value="1"/>
</dbReference>
<evidence type="ECO:0000259" key="9">
    <source>
        <dbReference type="PROSITE" id="PS51195"/>
    </source>
</evidence>
<proteinExistence type="inferred from homology"/>
<dbReference type="InterPro" id="IPR001650">
    <property type="entry name" value="Helicase_C-like"/>
</dbReference>
<dbReference type="SUPFAM" id="SSF52540">
    <property type="entry name" value="P-loop containing nucleoside triphosphate hydrolases"/>
    <property type="match status" value="1"/>
</dbReference>
<dbReference type="InterPro" id="IPR044742">
    <property type="entry name" value="DEAD/DEAH_RhlB"/>
</dbReference>
<dbReference type="GO" id="GO:0033592">
    <property type="term" value="F:RNA strand annealing activity"/>
    <property type="evidence" value="ECO:0007669"/>
    <property type="project" value="TreeGrafter"/>
</dbReference>
<evidence type="ECO:0000256" key="1">
    <source>
        <dbReference type="ARBA" id="ARBA00022741"/>
    </source>
</evidence>
<dbReference type="InterPro" id="IPR028619">
    <property type="entry name" value="DEAD_helicase_DbpA"/>
</dbReference>
<dbReference type="KEGG" id="bco:Bcell_2268"/>
<evidence type="ECO:0000313" key="10">
    <source>
        <dbReference type="EMBL" id="ADU30528.1"/>
    </source>
</evidence>
<comment type="domain">
    <text evidence="5">Contains an N-terminal domain that binds non-specifically to RNA and a C-terminal domain that binds specifically and tightly to hairpin 92 of 23S rRNA.</text>
</comment>
<feature type="domain" description="Helicase ATP-binding" evidence="7">
    <location>
        <begin position="35"/>
        <end position="206"/>
    </location>
</feature>
<keyword evidence="5" id="KW-0690">Ribosome biogenesis</keyword>
<gene>
    <name evidence="5" type="primary">dbpA</name>
    <name evidence="10" type="ordered locus">Bcell_2268</name>
</gene>
<keyword evidence="11" id="KW-1185">Reference proteome</keyword>
<reference evidence="10" key="1">
    <citation type="submission" date="2010-12" db="EMBL/GenBank/DDBJ databases">
        <title>Complete sequence of Bacillus cellulosilyticus DSM 2522.</title>
        <authorList>
            <consortium name="US DOE Joint Genome Institute"/>
            <person name="Lucas S."/>
            <person name="Copeland A."/>
            <person name="Lapidus A."/>
            <person name="Cheng J.-F."/>
            <person name="Bruce D."/>
            <person name="Goodwin L."/>
            <person name="Pitluck S."/>
            <person name="Chertkov O."/>
            <person name="Detter J.C."/>
            <person name="Han C."/>
            <person name="Tapia R."/>
            <person name="Land M."/>
            <person name="Hauser L."/>
            <person name="Jeffries C."/>
            <person name="Kyrpides N."/>
            <person name="Ivanova N."/>
            <person name="Mikhailova N."/>
            <person name="Brumm P."/>
            <person name="Mead D."/>
            <person name="Woyke T."/>
        </authorList>
    </citation>
    <scope>NUCLEOTIDE SEQUENCE [LARGE SCALE GENOMIC DNA]</scope>
    <source>
        <strain evidence="10">DSM 2522</strain>
    </source>
</reference>
<dbReference type="PROSITE" id="PS51195">
    <property type="entry name" value="Q_MOTIF"/>
    <property type="match status" value="1"/>
</dbReference>
<dbReference type="EC" id="3.6.4.13" evidence="5"/>
<comment type="similarity">
    <text evidence="5">Belongs to the DEAD box helicase family. DbpA subfamily.</text>
</comment>
<feature type="short sequence motif" description="Q motif" evidence="6">
    <location>
        <begin position="4"/>
        <end position="32"/>
    </location>
</feature>
<dbReference type="InterPro" id="IPR005580">
    <property type="entry name" value="DbpA/CsdA_RNA-bd_dom"/>
</dbReference>
<dbReference type="CDD" id="cd00268">
    <property type="entry name" value="DEADc"/>
    <property type="match status" value="1"/>
</dbReference>
<dbReference type="HOGENOM" id="CLU_003041_21_0_9"/>
<dbReference type="PANTHER" id="PTHR47963:SF2">
    <property type="entry name" value="ATP-DEPENDENT RNA HELICASE DBPA"/>
    <property type="match status" value="1"/>
</dbReference>